<dbReference type="FunFam" id="3.30.70.270:FF:000001">
    <property type="entry name" value="Diguanylate cyclase domain protein"/>
    <property type="match status" value="1"/>
</dbReference>
<reference evidence="5 6" key="1">
    <citation type="submission" date="2019-02" db="EMBL/GenBank/DDBJ databases">
        <authorList>
            <person name="Fomenkov A."/>
            <person name="Dubinina G."/>
            <person name="Grabovich M."/>
            <person name="Vincze T."/>
            <person name="Roberts R.J."/>
        </authorList>
    </citation>
    <scope>NUCLEOTIDE SEQUENCE [LARGE SCALE GENOMIC DNA]</scope>
    <source>
        <strain evidence="5 6">P</strain>
    </source>
</reference>
<dbReference type="OrthoDB" id="9779586at2"/>
<dbReference type="SUPFAM" id="SSF55073">
    <property type="entry name" value="Nucleotide cyclase"/>
    <property type="match status" value="1"/>
</dbReference>
<evidence type="ECO:0000256" key="1">
    <source>
        <dbReference type="ARBA" id="ARBA00012528"/>
    </source>
</evidence>
<dbReference type="SMART" id="SM00267">
    <property type="entry name" value="GGDEF"/>
    <property type="match status" value="1"/>
</dbReference>
<dbReference type="Proteomes" id="UP000323824">
    <property type="component" value="Chromosome"/>
</dbReference>
<keyword evidence="3" id="KW-0812">Transmembrane</keyword>
<dbReference type="RefSeq" id="WP_149568282.1">
    <property type="nucleotide sequence ID" value="NZ_CP035807.1"/>
</dbReference>
<dbReference type="InterPro" id="IPR050469">
    <property type="entry name" value="Diguanylate_Cyclase"/>
</dbReference>
<comment type="catalytic activity">
    <reaction evidence="2">
        <text>2 GTP = 3',3'-c-di-GMP + 2 diphosphate</text>
        <dbReference type="Rhea" id="RHEA:24898"/>
        <dbReference type="ChEBI" id="CHEBI:33019"/>
        <dbReference type="ChEBI" id="CHEBI:37565"/>
        <dbReference type="ChEBI" id="CHEBI:58805"/>
        <dbReference type="EC" id="2.7.7.65"/>
    </reaction>
</comment>
<dbReference type="EMBL" id="CP035807">
    <property type="protein sequence ID" value="QEN05041.1"/>
    <property type="molecule type" value="Genomic_DNA"/>
</dbReference>
<feature type="transmembrane region" description="Helical" evidence="3">
    <location>
        <begin position="45"/>
        <end position="64"/>
    </location>
</feature>
<dbReference type="Gene3D" id="3.30.70.270">
    <property type="match status" value="1"/>
</dbReference>
<dbReference type="Pfam" id="PF00990">
    <property type="entry name" value="GGDEF"/>
    <property type="match status" value="1"/>
</dbReference>
<evidence type="ECO:0000313" key="6">
    <source>
        <dbReference type="Proteomes" id="UP000323824"/>
    </source>
</evidence>
<evidence type="ECO:0000313" key="5">
    <source>
        <dbReference type="EMBL" id="QEN05041.1"/>
    </source>
</evidence>
<dbReference type="AlphaFoldDB" id="A0A5C1QBY1"/>
<dbReference type="EC" id="2.7.7.65" evidence="1"/>
<organism evidence="5 6">
    <name type="scientific">Thiospirochaeta perfilievii</name>
    <dbReference type="NCBI Taxonomy" id="252967"/>
    <lineage>
        <taxon>Bacteria</taxon>
        <taxon>Pseudomonadati</taxon>
        <taxon>Spirochaetota</taxon>
        <taxon>Spirochaetia</taxon>
        <taxon>Spirochaetales</taxon>
        <taxon>Spirochaetaceae</taxon>
        <taxon>Thiospirochaeta</taxon>
    </lineage>
</organism>
<feature type="transmembrane region" description="Helical" evidence="3">
    <location>
        <begin position="20"/>
        <end position="39"/>
    </location>
</feature>
<dbReference type="InterPro" id="IPR000160">
    <property type="entry name" value="GGDEF_dom"/>
</dbReference>
<protein>
    <recommendedName>
        <fullName evidence="1">diguanylate cyclase</fullName>
        <ecNumber evidence="1">2.7.7.65</ecNumber>
    </recommendedName>
</protein>
<dbReference type="PROSITE" id="PS50887">
    <property type="entry name" value="GGDEF"/>
    <property type="match status" value="1"/>
</dbReference>
<reference evidence="5 6" key="2">
    <citation type="submission" date="2019-09" db="EMBL/GenBank/DDBJ databases">
        <title>Complete Genome Sequence and Methylome Analysis of free living Spirochaetas.</title>
        <authorList>
            <person name="Leshcheva N."/>
            <person name="Mikheeva N."/>
        </authorList>
    </citation>
    <scope>NUCLEOTIDE SEQUENCE [LARGE SCALE GENOMIC DNA]</scope>
    <source>
        <strain evidence="5 6">P</strain>
    </source>
</reference>
<dbReference type="InterPro" id="IPR043128">
    <property type="entry name" value="Rev_trsase/Diguanyl_cyclase"/>
</dbReference>
<feature type="domain" description="GGDEF" evidence="4">
    <location>
        <begin position="237"/>
        <end position="370"/>
    </location>
</feature>
<dbReference type="KEGG" id="sper:EW093_10080"/>
<evidence type="ECO:0000259" key="4">
    <source>
        <dbReference type="PROSITE" id="PS50887"/>
    </source>
</evidence>
<dbReference type="CDD" id="cd01949">
    <property type="entry name" value="GGDEF"/>
    <property type="match status" value="1"/>
</dbReference>
<keyword evidence="3" id="KW-1133">Transmembrane helix</keyword>
<sequence length="370" mass="43526">MKSENNLFHLKVIFKKYPVFLFFLGFVGIITLLSAMFIFNNSIIQLYMFFLSIIIFFVFFYRVGVFRYKKHQTKNILINKERELSREKCRVDILLDVGQLCSWQYSVSAGILKFDASGANILGETKSYYTYEELIQNRYLKKILDYIENLDTPVFDEEACFPFVNKWVIIRGRCIGRDIDGRPNQFIGIIIDNTERKQTLKKLEEISVTDELTKLKNRRFFFETFSRELNLYKRNHQVFSVAMLDLDYFKKINDEYGHLAGDYILKKFADLITREVRPYDVVARFGGEEFIIMFPSIDKSEAKKIVNRLKVKVGFLENKFHDQLIKFTFSCGIGDVSEIGQYTEEEFITIIDDRLYKAKHLGRNLIVSGG</sequence>
<keyword evidence="6" id="KW-1185">Reference proteome</keyword>
<keyword evidence="3" id="KW-0472">Membrane</keyword>
<accession>A0A5C1QBY1</accession>
<proteinExistence type="predicted"/>
<dbReference type="GO" id="GO:0052621">
    <property type="term" value="F:diguanylate cyclase activity"/>
    <property type="evidence" value="ECO:0007669"/>
    <property type="project" value="UniProtKB-EC"/>
</dbReference>
<name>A0A5C1QBY1_9SPIO</name>
<dbReference type="InterPro" id="IPR029787">
    <property type="entry name" value="Nucleotide_cyclase"/>
</dbReference>
<gene>
    <name evidence="5" type="ORF">EW093_10080</name>
</gene>
<dbReference type="PANTHER" id="PTHR45138:SF9">
    <property type="entry name" value="DIGUANYLATE CYCLASE DGCM-RELATED"/>
    <property type="match status" value="1"/>
</dbReference>
<dbReference type="PANTHER" id="PTHR45138">
    <property type="entry name" value="REGULATORY COMPONENTS OF SENSORY TRANSDUCTION SYSTEM"/>
    <property type="match status" value="1"/>
</dbReference>
<evidence type="ECO:0000256" key="2">
    <source>
        <dbReference type="ARBA" id="ARBA00034247"/>
    </source>
</evidence>
<dbReference type="NCBIfam" id="TIGR00254">
    <property type="entry name" value="GGDEF"/>
    <property type="match status" value="1"/>
</dbReference>
<evidence type="ECO:0000256" key="3">
    <source>
        <dbReference type="SAM" id="Phobius"/>
    </source>
</evidence>